<protein>
    <submittedName>
        <fullName evidence="4">Uncharacterized protein</fullName>
    </submittedName>
</protein>
<dbReference type="EMBL" id="WWBZ02000073">
    <property type="protein sequence ID" value="KAF4302089.1"/>
    <property type="molecule type" value="Genomic_DNA"/>
</dbReference>
<accession>A0A8H4IKT4</accession>
<evidence type="ECO:0000256" key="1">
    <source>
        <dbReference type="SAM" id="MobiDB-lite"/>
    </source>
</evidence>
<keyword evidence="3" id="KW-0732">Signal</keyword>
<dbReference type="OrthoDB" id="3935713at2759"/>
<evidence type="ECO:0000256" key="2">
    <source>
        <dbReference type="SAM" id="Phobius"/>
    </source>
</evidence>
<name>A0A8H4IKT4_9PEZI</name>
<sequence length="206" mass="23371">MSWLKTVLLNLRTAFSAAPKPGGPRSIEAAIRTAARKTLAQEPSKLMNSPKRLTTSPRPPNAPKTPEELAWQRFLEEPSPHQRLAPYADWHENAASQQEYRHATYTSSLLTQQSQPIYKKARVGVHDFGLHRGLHTAIVSTSINHQHSFYWIRSRRPSSPKQTPLTHQNRTPSREIMLLIPLLSSICVLLVKSVALGAFVYYIRDY</sequence>
<keyword evidence="2" id="KW-1133">Transmembrane helix</keyword>
<evidence type="ECO:0000313" key="4">
    <source>
        <dbReference type="EMBL" id="KAF4302089.1"/>
    </source>
</evidence>
<feature type="transmembrane region" description="Helical" evidence="2">
    <location>
        <begin position="176"/>
        <end position="203"/>
    </location>
</feature>
<keyword evidence="5" id="KW-1185">Reference proteome</keyword>
<reference evidence="4" key="1">
    <citation type="submission" date="2020-04" db="EMBL/GenBank/DDBJ databases">
        <title>Genome Assembly and Annotation of Botryosphaeria dothidea sdau 11-99, a Latent Pathogen of Apple Fruit Ring Rot in China.</title>
        <authorList>
            <person name="Yu C."/>
            <person name="Diao Y."/>
            <person name="Lu Q."/>
            <person name="Zhao J."/>
            <person name="Cui S."/>
            <person name="Peng C."/>
            <person name="He B."/>
            <person name="Liu H."/>
        </authorList>
    </citation>
    <scope>NUCLEOTIDE SEQUENCE [LARGE SCALE GENOMIC DNA]</scope>
    <source>
        <strain evidence="4">Sdau11-99</strain>
    </source>
</reference>
<evidence type="ECO:0000256" key="3">
    <source>
        <dbReference type="SAM" id="SignalP"/>
    </source>
</evidence>
<keyword evidence="2" id="KW-0472">Membrane</keyword>
<feature type="chain" id="PRO_5034741875" evidence="3">
    <location>
        <begin position="17"/>
        <end position="206"/>
    </location>
</feature>
<proteinExistence type="predicted"/>
<gene>
    <name evidence="4" type="ORF">GTA08_BOTSDO09980</name>
</gene>
<feature type="region of interest" description="Disordered" evidence="1">
    <location>
        <begin position="38"/>
        <end position="66"/>
    </location>
</feature>
<feature type="signal peptide" evidence="3">
    <location>
        <begin position="1"/>
        <end position="16"/>
    </location>
</feature>
<organism evidence="4 5">
    <name type="scientific">Botryosphaeria dothidea</name>
    <dbReference type="NCBI Taxonomy" id="55169"/>
    <lineage>
        <taxon>Eukaryota</taxon>
        <taxon>Fungi</taxon>
        <taxon>Dikarya</taxon>
        <taxon>Ascomycota</taxon>
        <taxon>Pezizomycotina</taxon>
        <taxon>Dothideomycetes</taxon>
        <taxon>Dothideomycetes incertae sedis</taxon>
        <taxon>Botryosphaeriales</taxon>
        <taxon>Botryosphaeriaceae</taxon>
        <taxon>Botryosphaeria</taxon>
    </lineage>
</organism>
<dbReference type="Proteomes" id="UP000572817">
    <property type="component" value="Unassembled WGS sequence"/>
</dbReference>
<comment type="caution">
    <text evidence="4">The sequence shown here is derived from an EMBL/GenBank/DDBJ whole genome shotgun (WGS) entry which is preliminary data.</text>
</comment>
<dbReference type="AlphaFoldDB" id="A0A8H4IKT4"/>
<evidence type="ECO:0000313" key="5">
    <source>
        <dbReference type="Proteomes" id="UP000572817"/>
    </source>
</evidence>
<keyword evidence="2" id="KW-0812">Transmembrane</keyword>